<gene>
    <name evidence="1" type="ORF">Sdiek1_1147</name>
</gene>
<protein>
    <submittedName>
        <fullName evidence="1">Uncharacterized protein</fullName>
    </submittedName>
</protein>
<dbReference type="KEGG" id="suls:Sdiek1_1147"/>
<dbReference type="AlphaFoldDB" id="A0A1Y0HM56"/>
<evidence type="ECO:0000313" key="2">
    <source>
        <dbReference type="Proteomes" id="UP000196005"/>
    </source>
</evidence>
<keyword evidence="2" id="KW-1185">Reference proteome</keyword>
<sequence length="50" mass="5989">MFLIVIFSYIGIRYYFYTPPHASSDIMIEQYHMMGGKEDINQFSKDKSFK</sequence>
<name>A0A1Y0HM56_9BACT</name>
<proteinExistence type="predicted"/>
<organism evidence="1 2">
    <name type="scientific">Sulfurospirillum diekertiae</name>
    <dbReference type="NCBI Taxonomy" id="1854492"/>
    <lineage>
        <taxon>Bacteria</taxon>
        <taxon>Pseudomonadati</taxon>
        <taxon>Campylobacterota</taxon>
        <taxon>Epsilonproteobacteria</taxon>
        <taxon>Campylobacterales</taxon>
        <taxon>Sulfurospirillaceae</taxon>
        <taxon>Sulfurospirillum</taxon>
    </lineage>
</organism>
<dbReference type="EMBL" id="CP021416">
    <property type="protein sequence ID" value="ARU48313.1"/>
    <property type="molecule type" value="Genomic_DNA"/>
</dbReference>
<evidence type="ECO:0000313" key="1">
    <source>
        <dbReference type="EMBL" id="ARU48313.1"/>
    </source>
</evidence>
<reference evidence="2" key="1">
    <citation type="submission" date="2017-05" db="EMBL/GenBank/DDBJ databases">
        <title>Dechlorination kinetics govern the competition between two new strains of the genus Sulfurospirillum.</title>
        <authorList>
            <person name="Buttet G.F."/>
            <person name="Murray A.M."/>
            <person name="Goris T."/>
            <person name="Burion M."/>
            <person name="Lin B."/>
            <person name="Rolle M."/>
            <person name="Maillard J."/>
        </authorList>
    </citation>
    <scope>NUCLEOTIDE SEQUENCE [LARGE SCALE GENOMIC DNA]</scope>
    <source>
        <strain evidence="2">SL2-1</strain>
    </source>
</reference>
<dbReference type="Proteomes" id="UP000196005">
    <property type="component" value="Chromosome"/>
</dbReference>
<accession>A0A1Y0HM56</accession>